<proteinExistence type="predicted"/>
<keyword evidence="1" id="KW-1133">Transmembrane helix</keyword>
<reference evidence="2 3" key="1">
    <citation type="submission" date="2018-07" db="EMBL/GenBank/DDBJ databases">
        <title>Genomic Encyclopedia of Type Strains, Phase IV (KMG-IV): sequencing the most valuable type-strain genomes for metagenomic binning, comparative biology and taxonomic classification.</title>
        <authorList>
            <person name="Goeker M."/>
        </authorList>
    </citation>
    <scope>NUCLEOTIDE SEQUENCE [LARGE SCALE GENOMIC DNA]</scope>
    <source>
        <strain evidence="2 3">DSM 44290</strain>
    </source>
</reference>
<dbReference type="AlphaFoldDB" id="A0A370IBA6"/>
<dbReference type="Proteomes" id="UP000254869">
    <property type="component" value="Unassembled WGS sequence"/>
</dbReference>
<keyword evidence="3" id="KW-1185">Reference proteome</keyword>
<protein>
    <submittedName>
        <fullName evidence="2">Intracellular septation protein A</fullName>
    </submittedName>
</protein>
<feature type="transmembrane region" description="Helical" evidence="1">
    <location>
        <begin position="155"/>
        <end position="177"/>
    </location>
</feature>
<evidence type="ECO:0000256" key="1">
    <source>
        <dbReference type="SAM" id="Phobius"/>
    </source>
</evidence>
<evidence type="ECO:0000313" key="3">
    <source>
        <dbReference type="Proteomes" id="UP000254869"/>
    </source>
</evidence>
<name>A0A370IBA6_9NOCA</name>
<feature type="transmembrane region" description="Helical" evidence="1">
    <location>
        <begin position="68"/>
        <end position="87"/>
    </location>
</feature>
<dbReference type="STRING" id="1210086.GCA_001613105_00970"/>
<accession>A0A370IBA6</accession>
<feature type="transmembrane region" description="Helical" evidence="1">
    <location>
        <begin position="183"/>
        <end position="205"/>
    </location>
</feature>
<comment type="caution">
    <text evidence="2">The sequence shown here is derived from an EMBL/GenBank/DDBJ whole genome shotgun (WGS) entry which is preliminary data.</text>
</comment>
<dbReference type="EMBL" id="QQBC01000002">
    <property type="protein sequence ID" value="RDI67993.1"/>
    <property type="molecule type" value="Genomic_DNA"/>
</dbReference>
<feature type="transmembrane region" description="Helical" evidence="1">
    <location>
        <begin position="30"/>
        <end position="56"/>
    </location>
</feature>
<dbReference type="RefSeq" id="WP_067992399.1">
    <property type="nucleotide sequence ID" value="NZ_QQBC01000002.1"/>
</dbReference>
<evidence type="ECO:0000313" key="2">
    <source>
        <dbReference type="EMBL" id="RDI67993.1"/>
    </source>
</evidence>
<organism evidence="2 3">
    <name type="scientific">Nocardia pseudobrasiliensis</name>
    <dbReference type="NCBI Taxonomy" id="45979"/>
    <lineage>
        <taxon>Bacteria</taxon>
        <taxon>Bacillati</taxon>
        <taxon>Actinomycetota</taxon>
        <taxon>Actinomycetes</taxon>
        <taxon>Mycobacteriales</taxon>
        <taxon>Nocardiaceae</taxon>
        <taxon>Nocardia</taxon>
    </lineage>
</organism>
<gene>
    <name evidence="2" type="ORF">DFR76_102394</name>
</gene>
<dbReference type="NCBIfam" id="NF041646">
    <property type="entry name" value="VC0807_fam"/>
    <property type="match status" value="1"/>
</dbReference>
<feature type="transmembrane region" description="Helical" evidence="1">
    <location>
        <begin position="99"/>
        <end position="124"/>
    </location>
</feature>
<keyword evidence="1" id="KW-0812">Transmembrane</keyword>
<sequence>MTATTAAAPTMDRRAFALRMIRDIGVPTGAYYVLHGFGASDLVALGAGTVVSGAILLTDTVRSRKFDLFAGVMLGVFGIGLLLTFLSGDARFMIAKDSIGTGLVGSAFLISVAIGKPLTYVAALRGMTASDPAKAAAFEERYRSRPGMRQSFRRLTVVWGAGLLAEAVVRCVLAYQLPIATMVWLSTVLMIATTGGLIALTVVLVKKWRAAAELADAAA</sequence>
<keyword evidence="1" id="KW-0472">Membrane</keyword>